<accession>A0ABX7QSA1</accession>
<evidence type="ECO:0000313" key="3">
    <source>
        <dbReference type="Proteomes" id="UP000662770"/>
    </source>
</evidence>
<sequence>MSSLTPVGYKILQSVAVAATLCVVSFSIMELSARLELPAAAQLCDDTLLQSSTSPNGKWMAEVHFSNCGVKTAQRWHSYLHLTNLYSGTEYPATLVTKGRQDNLRLEWAAESEHALALKVSGVNLAELAKIEQPNGVAVELSEPLI</sequence>
<keyword evidence="3" id="KW-1185">Reference proteome</keyword>
<reference evidence="2 3" key="1">
    <citation type="submission" date="2021-03" db="EMBL/GenBank/DDBJ databases">
        <title>Novel species identification of genus Shewanella.</title>
        <authorList>
            <person name="Liu G."/>
            <person name="Zhang Q."/>
        </authorList>
    </citation>
    <scope>NUCLEOTIDE SEQUENCE [LARGE SCALE GENOMIC DNA]</scope>
    <source>
        <strain evidence="2 3">FJAT-51800</strain>
    </source>
</reference>
<dbReference type="EMBL" id="CP071503">
    <property type="protein sequence ID" value="QSX33578.1"/>
    <property type="molecule type" value="Genomic_DNA"/>
</dbReference>
<name>A0ABX7QSA1_9GAMM</name>
<keyword evidence="1" id="KW-0472">Membrane</keyword>
<keyword evidence="1" id="KW-1133">Transmembrane helix</keyword>
<evidence type="ECO:0000313" key="2">
    <source>
        <dbReference type="EMBL" id="QSX33578.1"/>
    </source>
</evidence>
<evidence type="ECO:0000256" key="1">
    <source>
        <dbReference type="SAM" id="Phobius"/>
    </source>
</evidence>
<dbReference type="Proteomes" id="UP000662770">
    <property type="component" value="Chromosome"/>
</dbReference>
<feature type="transmembrane region" description="Helical" evidence="1">
    <location>
        <begin position="12"/>
        <end position="29"/>
    </location>
</feature>
<protein>
    <submittedName>
        <fullName evidence="2">Uncharacterized protein</fullName>
    </submittedName>
</protein>
<proteinExistence type="predicted"/>
<keyword evidence="1" id="KW-0812">Transmembrane</keyword>
<organism evidence="2 3">
    <name type="scientific">Shewanella avicenniae</name>
    <dbReference type="NCBI Taxonomy" id="2814294"/>
    <lineage>
        <taxon>Bacteria</taxon>
        <taxon>Pseudomonadati</taxon>
        <taxon>Pseudomonadota</taxon>
        <taxon>Gammaproteobacteria</taxon>
        <taxon>Alteromonadales</taxon>
        <taxon>Shewanellaceae</taxon>
        <taxon>Shewanella</taxon>
    </lineage>
</organism>
<dbReference type="RefSeq" id="WP_207354797.1">
    <property type="nucleotide sequence ID" value="NZ_CP071503.1"/>
</dbReference>
<gene>
    <name evidence="2" type="ORF">JYB87_18015</name>
</gene>